<evidence type="ECO:0000313" key="2">
    <source>
        <dbReference type="Proteomes" id="UP001259347"/>
    </source>
</evidence>
<keyword evidence="2" id="KW-1185">Reference proteome</keyword>
<comment type="caution">
    <text evidence="1">The sequence shown here is derived from an EMBL/GenBank/DDBJ whole genome shotgun (WGS) entry which is preliminary data.</text>
</comment>
<dbReference type="CDD" id="cd09731">
    <property type="entry name" value="Cse2_I-E"/>
    <property type="match status" value="1"/>
</dbReference>
<proteinExistence type="predicted"/>
<name>A0ABU1SC02_9MICO</name>
<dbReference type="EMBL" id="JAVDUM010000006">
    <property type="protein sequence ID" value="MDR6867120.1"/>
    <property type="molecule type" value="Genomic_DNA"/>
</dbReference>
<dbReference type="InterPro" id="IPR013382">
    <property type="entry name" value="CRISPR-assoc_prot_Cse2"/>
</dbReference>
<protein>
    <submittedName>
        <fullName evidence="1">CRISPR system Cascade subunit CasB</fullName>
    </submittedName>
</protein>
<dbReference type="Proteomes" id="UP001259347">
    <property type="component" value="Unassembled WGS sequence"/>
</dbReference>
<accession>A0ABU1SC02</accession>
<reference evidence="1 2" key="1">
    <citation type="submission" date="2023-07" db="EMBL/GenBank/DDBJ databases">
        <title>Sorghum-associated microbial communities from plants grown in Nebraska, USA.</title>
        <authorList>
            <person name="Schachtman D."/>
        </authorList>
    </citation>
    <scope>NUCLEOTIDE SEQUENCE [LARGE SCALE GENOMIC DNA]</scope>
    <source>
        <strain evidence="1 2">2980</strain>
    </source>
</reference>
<dbReference type="Pfam" id="PF09485">
    <property type="entry name" value="CRISPR_Cse2"/>
    <property type="match status" value="1"/>
</dbReference>
<evidence type="ECO:0000313" key="1">
    <source>
        <dbReference type="EMBL" id="MDR6867120.1"/>
    </source>
</evidence>
<dbReference type="InterPro" id="IPR038287">
    <property type="entry name" value="Cse2_sf"/>
</dbReference>
<sequence length="214" mass="24107">MTDYQERADRTADFVAARVSALQAQYQKNVASAVSALARLRRGIGREPGADLELLGLALQLPPSQKDQADSLYDLLDLRGDEIAPEERAAFDAITLFALHQQSRRDAPMHRRGYSFGRSSRLLGTDDAVRRRFTALGTASTREETLRHARGLIQQFRQKRIPLDYGAFARDLLDLHGPFADRVRARWGRDYFRVHHPDDDAADTDDATTTTPED</sequence>
<organism evidence="1 2">
    <name type="scientific">Microbacterium resistens</name>
    <dbReference type="NCBI Taxonomy" id="156977"/>
    <lineage>
        <taxon>Bacteria</taxon>
        <taxon>Bacillati</taxon>
        <taxon>Actinomycetota</taxon>
        <taxon>Actinomycetes</taxon>
        <taxon>Micrococcales</taxon>
        <taxon>Microbacteriaceae</taxon>
        <taxon>Microbacterium</taxon>
    </lineage>
</organism>
<dbReference type="RefSeq" id="WP_310019602.1">
    <property type="nucleotide sequence ID" value="NZ_JAVDUM010000006.1"/>
</dbReference>
<gene>
    <name evidence="1" type="ORF">J2Y69_001719</name>
</gene>
<dbReference type="Gene3D" id="1.10.520.40">
    <property type="entry name" value="CRISPR-associated protein Cse2"/>
    <property type="match status" value="1"/>
</dbReference>
<dbReference type="NCBIfam" id="TIGR02548">
    <property type="entry name" value="casB_cse2"/>
    <property type="match status" value="1"/>
</dbReference>